<dbReference type="PANTHER" id="PTHR10537">
    <property type="entry name" value="DNA PRIMASE LARGE SUBUNIT"/>
    <property type="match status" value="1"/>
</dbReference>
<sequence length="467" mass="54231">MDTNARRRRIHTAVVSTDAGIYNHDLSLYSDFPKNPLGLPEFEELALERLQLLRIIENAALKGHKMYSDDWRNCIKEDLVKNNLKKYVRLMNGANGQGGADFQARRADHLSHYILRLAYCRSEDLRRWFLSREMEWFKIKFMAQTSAGVMQFLNINSLKYMPISNDIKDDIKSELMDSTPGLSHAVLSTIDIYKVPFTDVLPLIKSRRTYLKEGYAFIPMSDLVVCIQSKFRATLSESLNQINHRLSNVDDDRLNDLLCNLHNTYTGKEYIENPNKDAVDIGDLNDYSKKHFPLCMRHLHEVLRANHHLRHSGRLIYGLFLKSIGVLYEQFIEFWRQEFTKIMDNNKFDKDYLYNFNHQFGKVGKMVSYAPYSCIKIIMGNVGPGEAHGCPFKHWDVSYLKTKLNEYGGTQESIQEVINLVTNGHYQIACTKYFECAHGQPPVNSINHPNQYFEESMTLIKGRNKDK</sequence>
<evidence type="ECO:0000313" key="13">
    <source>
        <dbReference type="EMBL" id="KAF7272485.1"/>
    </source>
</evidence>
<dbReference type="GO" id="GO:0003677">
    <property type="term" value="F:DNA binding"/>
    <property type="evidence" value="ECO:0007669"/>
    <property type="project" value="UniProtKB-UniRule"/>
</dbReference>
<keyword evidence="5 10" id="KW-0235">DNA replication</keyword>
<dbReference type="InterPro" id="IPR016558">
    <property type="entry name" value="DNA_primase_lsu_euk"/>
</dbReference>
<evidence type="ECO:0000259" key="12">
    <source>
        <dbReference type="Pfam" id="PF04104"/>
    </source>
</evidence>
<evidence type="ECO:0000256" key="4">
    <source>
        <dbReference type="ARBA" id="ARBA00022515"/>
    </source>
</evidence>
<feature type="binding site" evidence="11">
    <location>
        <position position="295"/>
    </location>
    <ligand>
        <name>[4Fe-4S] cluster</name>
        <dbReference type="ChEBI" id="CHEBI:49883"/>
    </ligand>
</feature>
<evidence type="ECO:0000256" key="11">
    <source>
        <dbReference type="PIRSR" id="PIRSR009449-1"/>
    </source>
</evidence>
<dbReference type="Gene3D" id="1.20.930.80">
    <property type="match status" value="1"/>
</dbReference>
<comment type="function">
    <text evidence="10">DNA primase is the polymerase that synthesizes small RNA primers for the Okazaki fragments made during discontinuous DNA replication.</text>
</comment>
<dbReference type="GO" id="GO:0046872">
    <property type="term" value="F:metal ion binding"/>
    <property type="evidence" value="ECO:0007669"/>
    <property type="project" value="UniProtKB-UniRule"/>
</dbReference>
<name>A0A834I6R7_RHYFE</name>
<evidence type="ECO:0000256" key="6">
    <source>
        <dbReference type="ARBA" id="ARBA00022723"/>
    </source>
</evidence>
<comment type="caution">
    <text evidence="13">The sequence shown here is derived from an EMBL/GenBank/DDBJ whole genome shotgun (WGS) entry which is preliminary data.</text>
</comment>
<evidence type="ECO:0000256" key="2">
    <source>
        <dbReference type="ARBA" id="ARBA00019038"/>
    </source>
</evidence>
<evidence type="ECO:0000256" key="8">
    <source>
        <dbReference type="ARBA" id="ARBA00023014"/>
    </source>
</evidence>
<keyword evidence="9 10" id="KW-0238">DNA-binding</keyword>
<dbReference type="CDD" id="cd07322">
    <property type="entry name" value="PriL_PriS_Eukaryotic"/>
    <property type="match status" value="1"/>
</dbReference>
<keyword evidence="8 10" id="KW-0411">Iron-sulfur</keyword>
<evidence type="ECO:0000256" key="1">
    <source>
        <dbReference type="ARBA" id="ARBA00010564"/>
    </source>
</evidence>
<dbReference type="GO" id="GO:0005658">
    <property type="term" value="C:alpha DNA polymerase:primase complex"/>
    <property type="evidence" value="ECO:0007669"/>
    <property type="project" value="TreeGrafter"/>
</dbReference>
<keyword evidence="6 10" id="KW-0479">Metal-binding</keyword>
<keyword evidence="14" id="KW-1185">Reference proteome</keyword>
<dbReference type="Proteomes" id="UP000625711">
    <property type="component" value="Unassembled WGS sequence"/>
</dbReference>
<feature type="binding site" evidence="11">
    <location>
        <position position="390"/>
    </location>
    <ligand>
        <name>[4Fe-4S] cluster</name>
        <dbReference type="ChEBI" id="CHEBI:49883"/>
    </ligand>
</feature>
<comment type="cofactor">
    <cofactor evidence="10">
        <name>[4Fe-4S] cluster</name>
        <dbReference type="ChEBI" id="CHEBI:49883"/>
    </cofactor>
    <text evidence="10">Binds 1 [4Fe-4S] cluster.</text>
</comment>
<feature type="binding site" evidence="11">
    <location>
        <position position="374"/>
    </location>
    <ligand>
        <name>[4Fe-4S] cluster</name>
        <dbReference type="ChEBI" id="CHEBI:49883"/>
    </ligand>
</feature>
<evidence type="ECO:0000256" key="3">
    <source>
        <dbReference type="ARBA" id="ARBA00022485"/>
    </source>
</evidence>
<dbReference type="Pfam" id="PF04104">
    <property type="entry name" value="DNA_primase_lrg"/>
    <property type="match status" value="1"/>
</dbReference>
<dbReference type="InterPro" id="IPR058560">
    <property type="entry name" value="DNA_primase_C"/>
</dbReference>
<dbReference type="GO" id="GO:0006269">
    <property type="term" value="P:DNA replication, synthesis of primer"/>
    <property type="evidence" value="ECO:0007669"/>
    <property type="project" value="UniProtKB-KW"/>
</dbReference>
<dbReference type="OrthoDB" id="421393at2759"/>
<keyword evidence="4 10" id="KW-0639">Primosome</keyword>
<dbReference type="GO" id="GO:0006270">
    <property type="term" value="P:DNA replication initiation"/>
    <property type="evidence" value="ECO:0007669"/>
    <property type="project" value="UniProtKB-ARBA"/>
</dbReference>
<keyword evidence="7 10" id="KW-0408">Iron</keyword>
<gene>
    <name evidence="13" type="ORF">GWI33_014722</name>
</gene>
<keyword evidence="3 10" id="KW-0004">4Fe-4S</keyword>
<proteinExistence type="inferred from homology"/>
<evidence type="ECO:0000256" key="10">
    <source>
        <dbReference type="PIRNR" id="PIRNR009449"/>
    </source>
</evidence>
<feature type="binding site" evidence="11">
    <location>
        <position position="430"/>
    </location>
    <ligand>
        <name>[4Fe-4S] cluster</name>
        <dbReference type="ChEBI" id="CHEBI:49883"/>
    </ligand>
</feature>
<reference evidence="13" key="1">
    <citation type="submission" date="2020-08" db="EMBL/GenBank/DDBJ databases">
        <title>Genome sequencing and assembly of the red palm weevil Rhynchophorus ferrugineus.</title>
        <authorList>
            <person name="Dias G.B."/>
            <person name="Bergman C.M."/>
            <person name="Manee M."/>
        </authorList>
    </citation>
    <scope>NUCLEOTIDE SEQUENCE</scope>
    <source>
        <strain evidence="13">AA-2017</strain>
        <tissue evidence="13">Whole larva</tissue>
    </source>
</reference>
<dbReference type="PANTHER" id="PTHR10537:SF3">
    <property type="entry name" value="DNA PRIMASE LARGE SUBUNIT"/>
    <property type="match status" value="1"/>
</dbReference>
<evidence type="ECO:0000256" key="9">
    <source>
        <dbReference type="ARBA" id="ARBA00023125"/>
    </source>
</evidence>
<dbReference type="EMBL" id="JAACXV010013757">
    <property type="protein sequence ID" value="KAF7272485.1"/>
    <property type="molecule type" value="Genomic_DNA"/>
</dbReference>
<protein>
    <recommendedName>
        <fullName evidence="2 10">DNA primase large subunit</fullName>
    </recommendedName>
</protein>
<organism evidence="13 14">
    <name type="scientific">Rhynchophorus ferrugineus</name>
    <name type="common">Red palm weevil</name>
    <name type="synonym">Curculio ferrugineus</name>
    <dbReference type="NCBI Taxonomy" id="354439"/>
    <lineage>
        <taxon>Eukaryota</taxon>
        <taxon>Metazoa</taxon>
        <taxon>Ecdysozoa</taxon>
        <taxon>Arthropoda</taxon>
        <taxon>Hexapoda</taxon>
        <taxon>Insecta</taxon>
        <taxon>Pterygota</taxon>
        <taxon>Neoptera</taxon>
        <taxon>Endopterygota</taxon>
        <taxon>Coleoptera</taxon>
        <taxon>Polyphaga</taxon>
        <taxon>Cucujiformia</taxon>
        <taxon>Curculionidae</taxon>
        <taxon>Dryophthorinae</taxon>
        <taxon>Rhynchophorus</taxon>
    </lineage>
</organism>
<evidence type="ECO:0000313" key="14">
    <source>
        <dbReference type="Proteomes" id="UP000625711"/>
    </source>
</evidence>
<dbReference type="PIRSF" id="PIRSF009449">
    <property type="entry name" value="DNA_primase_large_subunit"/>
    <property type="match status" value="1"/>
</dbReference>
<feature type="domain" description="DNA primase large subunit C-terminal" evidence="12">
    <location>
        <begin position="287"/>
        <end position="453"/>
    </location>
</feature>
<comment type="similarity">
    <text evidence="1 10">Belongs to the eukaryotic-type primase large subunit family.</text>
</comment>
<dbReference type="InterPro" id="IPR007238">
    <property type="entry name" value="DNA_primase_lsu_euk/arc"/>
</dbReference>
<evidence type="ECO:0000256" key="5">
    <source>
        <dbReference type="ARBA" id="ARBA00022705"/>
    </source>
</evidence>
<evidence type="ECO:0000256" key="7">
    <source>
        <dbReference type="ARBA" id="ARBA00023004"/>
    </source>
</evidence>
<dbReference type="AlphaFoldDB" id="A0A834I6R7"/>
<accession>A0A834I6R7</accession>
<dbReference type="Pfam" id="PF26466">
    <property type="entry name" value="DNA_primase_lrg_N"/>
    <property type="match status" value="1"/>
</dbReference>
<dbReference type="FunFam" id="1.20.930.80:FF:000001">
    <property type="entry name" value="DNA primase large subunit"/>
    <property type="match status" value="1"/>
</dbReference>
<dbReference type="GO" id="GO:0051539">
    <property type="term" value="F:4 iron, 4 sulfur cluster binding"/>
    <property type="evidence" value="ECO:0007669"/>
    <property type="project" value="UniProtKB-UniRule"/>
</dbReference>